<evidence type="ECO:0000313" key="1">
    <source>
        <dbReference type="EMBL" id="QDT13973.1"/>
    </source>
</evidence>
<reference evidence="1 2" key="1">
    <citation type="submission" date="2019-02" db="EMBL/GenBank/DDBJ databases">
        <title>Deep-cultivation of Planctomycetes and their phenomic and genomic characterization uncovers novel biology.</title>
        <authorList>
            <person name="Wiegand S."/>
            <person name="Jogler M."/>
            <person name="Boedeker C."/>
            <person name="Pinto D."/>
            <person name="Vollmers J."/>
            <person name="Rivas-Marin E."/>
            <person name="Kohn T."/>
            <person name="Peeters S.H."/>
            <person name="Heuer A."/>
            <person name="Rast P."/>
            <person name="Oberbeckmann S."/>
            <person name="Bunk B."/>
            <person name="Jeske O."/>
            <person name="Meyerdierks A."/>
            <person name="Storesund J.E."/>
            <person name="Kallscheuer N."/>
            <person name="Luecker S."/>
            <person name="Lage O.M."/>
            <person name="Pohl T."/>
            <person name="Merkel B.J."/>
            <person name="Hornburger P."/>
            <person name="Mueller R.-W."/>
            <person name="Bruemmer F."/>
            <person name="Labrenz M."/>
            <person name="Spormann A.M."/>
            <person name="Op den Camp H."/>
            <person name="Overmann J."/>
            <person name="Amann R."/>
            <person name="Jetten M.S.M."/>
            <person name="Mascher T."/>
            <person name="Medema M.H."/>
            <person name="Devos D.P."/>
            <person name="Kaster A.-K."/>
            <person name="Ovreas L."/>
            <person name="Rohde M."/>
            <person name="Galperin M.Y."/>
            <person name="Jogler C."/>
        </authorList>
    </citation>
    <scope>NUCLEOTIDE SEQUENCE [LARGE SCALE GENOMIC DNA]</scope>
    <source>
        <strain evidence="1 2">CA12</strain>
    </source>
</reference>
<dbReference type="AlphaFoldDB" id="A0A517P3N4"/>
<dbReference type="Proteomes" id="UP000318741">
    <property type="component" value="Chromosome"/>
</dbReference>
<dbReference type="EMBL" id="CP036265">
    <property type="protein sequence ID" value="QDT13973.1"/>
    <property type="molecule type" value="Genomic_DNA"/>
</dbReference>
<dbReference type="KEGG" id="acaf:CA12_00410"/>
<accession>A0A517P3N4</accession>
<proteinExistence type="predicted"/>
<keyword evidence="2" id="KW-1185">Reference proteome</keyword>
<name>A0A517P3N4_9PLAN</name>
<organism evidence="1 2">
    <name type="scientific">Alienimonas californiensis</name>
    <dbReference type="NCBI Taxonomy" id="2527989"/>
    <lineage>
        <taxon>Bacteria</taxon>
        <taxon>Pseudomonadati</taxon>
        <taxon>Planctomycetota</taxon>
        <taxon>Planctomycetia</taxon>
        <taxon>Planctomycetales</taxon>
        <taxon>Planctomycetaceae</taxon>
        <taxon>Alienimonas</taxon>
    </lineage>
</organism>
<gene>
    <name evidence="1" type="ORF">CA12_00410</name>
</gene>
<evidence type="ECO:0008006" key="3">
    <source>
        <dbReference type="Google" id="ProtNLM"/>
    </source>
</evidence>
<evidence type="ECO:0000313" key="2">
    <source>
        <dbReference type="Proteomes" id="UP000318741"/>
    </source>
</evidence>
<protein>
    <recommendedName>
        <fullName evidence="3">ATPase AAA-type core domain-containing protein</fullName>
    </recommendedName>
</protein>
<sequence>MVLVAKAIINAVRSGTQVVLTTHSLEFIDRLVDEVGDDAELLTLFTVWLNDGRLMSARHDGDEVRFARGEIAEDLR</sequence>